<accession>K9Y195</accession>
<dbReference type="HOGENOM" id="CLU_2358323_0_0_3"/>
<evidence type="ECO:0000313" key="2">
    <source>
        <dbReference type="Proteomes" id="UP000010473"/>
    </source>
</evidence>
<gene>
    <name evidence="1" type="ordered locus">Sta7437_4631</name>
</gene>
<evidence type="ECO:0000313" key="1">
    <source>
        <dbReference type="EMBL" id="AFZ38089.1"/>
    </source>
</evidence>
<organism evidence="1 2">
    <name type="scientific">Stanieria cyanosphaera (strain ATCC 29371 / PCC 7437)</name>
    <dbReference type="NCBI Taxonomy" id="111780"/>
    <lineage>
        <taxon>Bacteria</taxon>
        <taxon>Bacillati</taxon>
        <taxon>Cyanobacteriota</taxon>
        <taxon>Cyanophyceae</taxon>
        <taxon>Pleurocapsales</taxon>
        <taxon>Dermocarpellaceae</taxon>
        <taxon>Stanieria</taxon>
    </lineage>
</organism>
<dbReference type="KEGG" id="scs:Sta7437_4631"/>
<dbReference type="EMBL" id="CP003654">
    <property type="protein sequence ID" value="AFZ38089.1"/>
    <property type="molecule type" value="Genomic_DNA"/>
</dbReference>
<proteinExistence type="predicted"/>
<dbReference type="Proteomes" id="UP000010473">
    <property type="component" value="Plasmid pSTA7437.01"/>
</dbReference>
<protein>
    <submittedName>
        <fullName evidence="1">Uncharacterized protein</fullName>
    </submittedName>
</protein>
<sequence>MKILDYFEHPRFGVIVSSTDSKFDNFSDDEIKKRIGDTIVLVSNSHQRKLVKVKNVDIATSLTGKKNINICLSDSVTLSDLQPISQLLLLSEINVA</sequence>
<dbReference type="AlphaFoldDB" id="K9Y195"/>
<geneLocation type="plasmid" evidence="1 2">
    <name>pSTA7437.01</name>
</geneLocation>
<keyword evidence="2" id="KW-1185">Reference proteome</keyword>
<dbReference type="OrthoDB" id="2646667at2"/>
<keyword evidence="1" id="KW-0614">Plasmid</keyword>
<reference evidence="2" key="1">
    <citation type="journal article" date="2013" name="Proc. Natl. Acad. Sci. U.S.A.">
        <title>Improving the coverage of the cyanobacterial phylum using diversity-driven genome sequencing.</title>
        <authorList>
            <person name="Shih P.M."/>
            <person name="Wu D."/>
            <person name="Latifi A."/>
            <person name="Axen S.D."/>
            <person name="Fewer D.P."/>
            <person name="Talla E."/>
            <person name="Calteau A."/>
            <person name="Cai F."/>
            <person name="Tandeau de Marsac N."/>
            <person name="Rippka R."/>
            <person name="Herdman M."/>
            <person name="Sivonen K."/>
            <person name="Coursin T."/>
            <person name="Laurent T."/>
            <person name="Goodwin L."/>
            <person name="Nolan M."/>
            <person name="Davenport K.W."/>
            <person name="Han C.S."/>
            <person name="Rubin E.M."/>
            <person name="Eisen J.A."/>
            <person name="Woyke T."/>
            <person name="Gugger M."/>
            <person name="Kerfeld C.A."/>
        </authorList>
    </citation>
    <scope>NUCLEOTIDE SEQUENCE [LARGE SCALE GENOMIC DNA]</scope>
    <source>
        <strain evidence="2">ATCC 29371 / PCC 7437</strain>
        <plasmid evidence="2">Plasmid pSTA7437.01</plasmid>
    </source>
</reference>
<dbReference type="RefSeq" id="WP_015211995.1">
    <property type="nucleotide sequence ID" value="NC_019765.1"/>
</dbReference>
<name>K9Y195_STAC7</name>